<organism evidence="5 6">
    <name type="scientific">Penaeus vannamei</name>
    <name type="common">Whiteleg shrimp</name>
    <name type="synonym">Litopenaeus vannamei</name>
    <dbReference type="NCBI Taxonomy" id="6689"/>
    <lineage>
        <taxon>Eukaryota</taxon>
        <taxon>Metazoa</taxon>
        <taxon>Ecdysozoa</taxon>
        <taxon>Arthropoda</taxon>
        <taxon>Crustacea</taxon>
        <taxon>Multicrustacea</taxon>
        <taxon>Malacostraca</taxon>
        <taxon>Eumalacostraca</taxon>
        <taxon>Eucarida</taxon>
        <taxon>Decapoda</taxon>
        <taxon>Dendrobranchiata</taxon>
        <taxon>Penaeoidea</taxon>
        <taxon>Penaeidae</taxon>
        <taxon>Penaeus</taxon>
    </lineage>
</organism>
<feature type="compositionally biased region" description="Basic residues" evidence="2">
    <location>
        <begin position="156"/>
        <end position="168"/>
    </location>
</feature>
<dbReference type="CDD" id="cd01647">
    <property type="entry name" value="RT_LTR"/>
    <property type="match status" value="1"/>
</dbReference>
<name>A0A423SK36_PENVA</name>
<keyword evidence="1" id="KW-0378">Hydrolase</keyword>
<reference evidence="5 6" key="2">
    <citation type="submission" date="2019-01" db="EMBL/GenBank/DDBJ databases">
        <title>The decoding of complex shrimp genome reveals the adaptation for benthos swimmer, frequently molting mechanism and breeding impact on genome.</title>
        <authorList>
            <person name="Sun Y."/>
            <person name="Gao Y."/>
            <person name="Yu Y."/>
        </authorList>
    </citation>
    <scope>NUCLEOTIDE SEQUENCE [LARGE SCALE GENOMIC DNA]</scope>
    <source>
        <tissue evidence="5">Muscle</tissue>
    </source>
</reference>
<evidence type="ECO:0000259" key="3">
    <source>
        <dbReference type="PROSITE" id="PS50175"/>
    </source>
</evidence>
<reference evidence="5 6" key="1">
    <citation type="submission" date="2018-04" db="EMBL/GenBank/DDBJ databases">
        <authorList>
            <person name="Zhang X."/>
            <person name="Yuan J."/>
            <person name="Li F."/>
            <person name="Xiang J."/>
        </authorList>
    </citation>
    <scope>NUCLEOTIDE SEQUENCE [LARGE SCALE GENOMIC DNA]</scope>
    <source>
        <tissue evidence="5">Muscle</tissue>
    </source>
</reference>
<dbReference type="InterPro" id="IPR001995">
    <property type="entry name" value="Peptidase_A2_cat"/>
</dbReference>
<dbReference type="PANTHER" id="PTHR24559">
    <property type="entry name" value="TRANSPOSON TY3-I GAG-POL POLYPROTEIN"/>
    <property type="match status" value="1"/>
</dbReference>
<dbReference type="InterPro" id="IPR055469">
    <property type="entry name" value="DUF7041"/>
</dbReference>
<evidence type="ECO:0000256" key="1">
    <source>
        <dbReference type="ARBA" id="ARBA00022801"/>
    </source>
</evidence>
<dbReference type="Pfam" id="PF23055">
    <property type="entry name" value="DUF7041"/>
    <property type="match status" value="1"/>
</dbReference>
<dbReference type="InterPro" id="IPR021109">
    <property type="entry name" value="Peptidase_aspartic_dom_sf"/>
</dbReference>
<feature type="domain" description="Peptidase A2" evidence="3">
    <location>
        <begin position="243"/>
        <end position="318"/>
    </location>
</feature>
<dbReference type="InterPro" id="IPR043128">
    <property type="entry name" value="Rev_trsase/Diguanyl_cyclase"/>
</dbReference>
<accession>A0A423SK36</accession>
<evidence type="ECO:0000313" key="5">
    <source>
        <dbReference type="EMBL" id="ROT64519.1"/>
    </source>
</evidence>
<dbReference type="GO" id="GO:0004190">
    <property type="term" value="F:aspartic-type endopeptidase activity"/>
    <property type="evidence" value="ECO:0007669"/>
    <property type="project" value="InterPro"/>
</dbReference>
<comment type="caution">
    <text evidence="5">The sequence shown here is derived from an EMBL/GenBank/DDBJ whole genome shotgun (WGS) entry which is preliminary data.</text>
</comment>
<dbReference type="InterPro" id="IPR043502">
    <property type="entry name" value="DNA/RNA_pol_sf"/>
</dbReference>
<dbReference type="PROSITE" id="PS50878">
    <property type="entry name" value="RT_POL"/>
    <property type="match status" value="1"/>
</dbReference>
<evidence type="ECO:0000259" key="4">
    <source>
        <dbReference type="PROSITE" id="PS50878"/>
    </source>
</evidence>
<dbReference type="OrthoDB" id="6379141at2759"/>
<dbReference type="SUPFAM" id="SSF56672">
    <property type="entry name" value="DNA/RNA polymerases"/>
    <property type="match status" value="1"/>
</dbReference>
<feature type="region of interest" description="Disordered" evidence="2">
    <location>
        <begin position="150"/>
        <end position="175"/>
    </location>
</feature>
<dbReference type="InterPro" id="IPR053134">
    <property type="entry name" value="RNA-dir_DNA_polymerase"/>
</dbReference>
<sequence length="527" mass="59244">MSLKTTPTVKLSPFCPQEATSWFRRAEIQFRLRRVTDPRTKADYVLEAIPEQLFPRVAAWLDNQDQNQDVEYENLKSYLLQEFTLSVSARAQKLLSLPHIPLGDTTAHAAWNEMQALATLPDLDPTTNKPRRVDLMQELWLQRLPPSDVPDINAANKRRPNSQVRHYKPGSASSQPSHGFCYYHYRFGAGAHKCLPGCQWPKKRVMGPPLPAKVATQNPRRGNVNALDNSASGFFITDSLSGRKFLVDTGAFRSLFPATAENKTRSWTRPSNVKLVAANGSPIPMYGIQTIPIQAAGRSFTWDFIIADVKTPLLGADFLGHHGLLVDVANRRLLDVTTFCSTPLGSNHQYTEICTVSRYPLRQPLQRVPVFRPELRQQPGQPAKHGIFHYIKTTGPPVHSKFRLLSPEKLQAAKQAYSEMERMGICQKASSPWASPLHLVRKPEGTWRPCGDYRRLNLITEPDHYPLPNMADLTSNLHGAKVFSKLDLLKGYFQVPVYPEDIPKTAVIHTLISPHLAYEIQGLPSNA</sequence>
<feature type="domain" description="Reverse transcriptase" evidence="4">
    <location>
        <begin position="421"/>
        <end position="527"/>
    </location>
</feature>
<dbReference type="Gene3D" id="3.30.70.270">
    <property type="match status" value="1"/>
</dbReference>
<dbReference type="Gene3D" id="3.10.10.10">
    <property type="entry name" value="HIV Type 1 Reverse Transcriptase, subunit A, domain 1"/>
    <property type="match status" value="1"/>
</dbReference>
<dbReference type="GO" id="GO:0006508">
    <property type="term" value="P:proteolysis"/>
    <property type="evidence" value="ECO:0007669"/>
    <property type="project" value="InterPro"/>
</dbReference>
<dbReference type="PROSITE" id="PS50175">
    <property type="entry name" value="ASP_PROT_RETROV"/>
    <property type="match status" value="1"/>
</dbReference>
<dbReference type="AlphaFoldDB" id="A0A423SK36"/>
<keyword evidence="6" id="KW-1185">Reference proteome</keyword>
<dbReference type="Gene3D" id="2.40.70.10">
    <property type="entry name" value="Acid Proteases"/>
    <property type="match status" value="1"/>
</dbReference>
<dbReference type="Pfam" id="PF00078">
    <property type="entry name" value="RVT_1"/>
    <property type="match status" value="1"/>
</dbReference>
<dbReference type="Proteomes" id="UP000283509">
    <property type="component" value="Unassembled WGS sequence"/>
</dbReference>
<dbReference type="InterPro" id="IPR000477">
    <property type="entry name" value="RT_dom"/>
</dbReference>
<gene>
    <name evidence="5" type="ORF">C7M84_017547</name>
</gene>
<evidence type="ECO:0000256" key="2">
    <source>
        <dbReference type="SAM" id="MobiDB-lite"/>
    </source>
</evidence>
<dbReference type="SUPFAM" id="SSF50630">
    <property type="entry name" value="Acid proteases"/>
    <property type="match status" value="1"/>
</dbReference>
<dbReference type="EMBL" id="QCYY01003242">
    <property type="protein sequence ID" value="ROT64519.1"/>
    <property type="molecule type" value="Genomic_DNA"/>
</dbReference>
<evidence type="ECO:0000313" key="6">
    <source>
        <dbReference type="Proteomes" id="UP000283509"/>
    </source>
</evidence>
<dbReference type="STRING" id="6689.A0A423SK36"/>
<dbReference type="GO" id="GO:0071897">
    <property type="term" value="P:DNA biosynthetic process"/>
    <property type="evidence" value="ECO:0007669"/>
    <property type="project" value="UniProtKB-ARBA"/>
</dbReference>
<dbReference type="PANTHER" id="PTHR24559:SF444">
    <property type="entry name" value="REVERSE TRANSCRIPTASE DOMAIN-CONTAINING PROTEIN"/>
    <property type="match status" value="1"/>
</dbReference>
<protein>
    <submittedName>
        <fullName evidence="5">Transposon Ty3-I Gag-Pol polyprotein</fullName>
    </submittedName>
</protein>
<proteinExistence type="predicted"/>